<dbReference type="PANTHER" id="PTHR43798">
    <property type="entry name" value="MONOACYLGLYCEROL LIPASE"/>
    <property type="match status" value="1"/>
</dbReference>
<dbReference type="PIRSF" id="PIRSF005539">
    <property type="entry name" value="Pept_S33_TRI_F1"/>
    <property type="match status" value="1"/>
</dbReference>
<dbReference type="GO" id="GO:0006508">
    <property type="term" value="P:proteolysis"/>
    <property type="evidence" value="ECO:0007669"/>
    <property type="project" value="InterPro"/>
</dbReference>
<proteinExistence type="inferred from homology"/>
<organism evidence="6 7">
    <name type="scientific">Deinococcus psychrotolerans</name>
    <dbReference type="NCBI Taxonomy" id="2489213"/>
    <lineage>
        <taxon>Bacteria</taxon>
        <taxon>Thermotogati</taxon>
        <taxon>Deinococcota</taxon>
        <taxon>Deinococci</taxon>
        <taxon>Deinococcales</taxon>
        <taxon>Deinococcaceae</taxon>
        <taxon>Deinococcus</taxon>
    </lineage>
</organism>
<dbReference type="OrthoDB" id="9796770at2"/>
<geneLocation type="plasmid" evidence="6 7">
    <name>unnamed2</name>
</geneLocation>
<dbReference type="InterPro" id="IPR002410">
    <property type="entry name" value="Peptidase_S33"/>
</dbReference>
<dbReference type="Gene3D" id="3.40.50.1820">
    <property type="entry name" value="alpha/beta hydrolase"/>
    <property type="match status" value="1"/>
</dbReference>
<dbReference type="RefSeq" id="WP_124875020.1">
    <property type="nucleotide sequence ID" value="NZ_CP034186.1"/>
</dbReference>
<dbReference type="InterPro" id="IPR005945">
    <property type="entry name" value="Pro_imino_pep"/>
</dbReference>
<protein>
    <submittedName>
        <fullName evidence="6">Alpha/beta fold hydrolase</fullName>
    </submittedName>
</protein>
<dbReference type="NCBIfam" id="TIGR01250">
    <property type="entry name" value="pro_imino_pep_2"/>
    <property type="match status" value="1"/>
</dbReference>
<accession>A0A3G8YI01</accession>
<dbReference type="PANTHER" id="PTHR43798:SF31">
    <property type="entry name" value="AB HYDROLASE SUPERFAMILY PROTEIN YCLE"/>
    <property type="match status" value="1"/>
</dbReference>
<feature type="active site" evidence="4">
    <location>
        <position position="249"/>
    </location>
</feature>
<dbReference type="Pfam" id="PF00561">
    <property type="entry name" value="Abhydrolase_1"/>
    <property type="match status" value="1"/>
</dbReference>
<evidence type="ECO:0000313" key="6">
    <source>
        <dbReference type="EMBL" id="AZI44919.1"/>
    </source>
</evidence>
<dbReference type="GO" id="GO:0008233">
    <property type="term" value="F:peptidase activity"/>
    <property type="evidence" value="ECO:0007669"/>
    <property type="project" value="InterPro"/>
</dbReference>
<dbReference type="Proteomes" id="UP000276417">
    <property type="component" value="Plasmid unnamed2"/>
</dbReference>
<dbReference type="SUPFAM" id="SSF53474">
    <property type="entry name" value="alpha/beta-Hydrolases"/>
    <property type="match status" value="1"/>
</dbReference>
<evidence type="ECO:0000256" key="2">
    <source>
        <dbReference type="ARBA" id="ARBA00022801"/>
    </source>
</evidence>
<dbReference type="GO" id="GO:0016020">
    <property type="term" value="C:membrane"/>
    <property type="evidence" value="ECO:0007669"/>
    <property type="project" value="TreeGrafter"/>
</dbReference>
<dbReference type="KEGG" id="dph:EHF33_18595"/>
<keyword evidence="6" id="KW-0614">Plasmid</keyword>
<feature type="active site" description="Proton donor" evidence="4">
    <location>
        <position position="276"/>
    </location>
</feature>
<dbReference type="PRINTS" id="PR00793">
    <property type="entry name" value="PROAMNOPTASE"/>
</dbReference>
<sequence>MTPSNVQPSADEVRHITVGGAYRVYTRRVGHGPITLLLLHGGPGCTHEYFESFEAFLSPDEYTFYYYDQLGSFYSDQPDDTSLWTVERFREEVEQVRSALGLESFYLFGNSWGGMLGIEYALKYQSHLKGLIVSNMTASIASYTEYINELRGRMAPAQVAVMKAHEAAGTLDDPEYQELLTQLYNQHICRVVPWPEPVQRMFGHLAQPVYNTMQGPNEFLVTGNFKDWNRWEDLRRIHVPTLLSVGRHDTMRPADIEEMGHRVPNSRVSICEDGSHLSMWDDQDTYFTALKTFLADVEAGQFTPSSE</sequence>
<dbReference type="InterPro" id="IPR000073">
    <property type="entry name" value="AB_hydrolase_1"/>
</dbReference>
<feature type="domain" description="AB hydrolase-1" evidence="5">
    <location>
        <begin position="35"/>
        <end position="282"/>
    </location>
</feature>
<name>A0A3G8YI01_9DEIO</name>
<evidence type="ECO:0000256" key="1">
    <source>
        <dbReference type="ARBA" id="ARBA00010088"/>
    </source>
</evidence>
<dbReference type="InterPro" id="IPR050266">
    <property type="entry name" value="AB_hydrolase_sf"/>
</dbReference>
<dbReference type="EMBL" id="CP034186">
    <property type="protein sequence ID" value="AZI44919.1"/>
    <property type="molecule type" value="Genomic_DNA"/>
</dbReference>
<keyword evidence="7" id="KW-1185">Reference proteome</keyword>
<evidence type="ECO:0000256" key="4">
    <source>
        <dbReference type="PIRSR" id="PIRSR005539-1"/>
    </source>
</evidence>
<dbReference type="AlphaFoldDB" id="A0A3G8YI01"/>
<keyword evidence="2 3" id="KW-0378">Hydrolase</keyword>
<evidence type="ECO:0000313" key="7">
    <source>
        <dbReference type="Proteomes" id="UP000276417"/>
    </source>
</evidence>
<feature type="active site" description="Nucleophile" evidence="4">
    <location>
        <position position="111"/>
    </location>
</feature>
<gene>
    <name evidence="6" type="ORF">EHF33_18595</name>
</gene>
<reference evidence="6 7" key="1">
    <citation type="submission" date="2018-11" db="EMBL/GenBank/DDBJ databases">
        <title>Deinococcus shelandsis sp. nov., isolated from South Shetland Islands soil of Antarctica.</title>
        <authorList>
            <person name="Tian J."/>
        </authorList>
    </citation>
    <scope>NUCLEOTIDE SEQUENCE [LARGE SCALE GENOMIC DNA]</scope>
    <source>
        <strain evidence="6 7">S14-83T</strain>
        <plasmid evidence="6 7">unnamed2</plasmid>
    </source>
</reference>
<dbReference type="InterPro" id="IPR029058">
    <property type="entry name" value="AB_hydrolase_fold"/>
</dbReference>
<evidence type="ECO:0000259" key="5">
    <source>
        <dbReference type="Pfam" id="PF00561"/>
    </source>
</evidence>
<comment type="similarity">
    <text evidence="1 3">Belongs to the peptidase S33 family.</text>
</comment>
<evidence type="ECO:0000256" key="3">
    <source>
        <dbReference type="PIRNR" id="PIRNR005539"/>
    </source>
</evidence>